<gene>
    <name evidence="7" type="ORF">BN980_GECA09s01924g</name>
</gene>
<evidence type="ECO:0000313" key="8">
    <source>
        <dbReference type="Proteomes" id="UP000242525"/>
    </source>
</evidence>
<reference evidence="7" key="1">
    <citation type="submission" date="2014-03" db="EMBL/GenBank/DDBJ databases">
        <authorList>
            <person name="Casaregola S."/>
        </authorList>
    </citation>
    <scope>NUCLEOTIDE SEQUENCE [LARGE SCALE GENOMIC DNA]</scope>
    <source>
        <strain evidence="7">CLIB 918</strain>
    </source>
</reference>
<feature type="compositionally biased region" description="Low complexity" evidence="5">
    <location>
        <begin position="9"/>
        <end position="36"/>
    </location>
</feature>
<feature type="compositionally biased region" description="Basic residues" evidence="5">
    <location>
        <begin position="345"/>
        <end position="354"/>
    </location>
</feature>
<evidence type="ECO:0000256" key="4">
    <source>
        <dbReference type="PROSITE-ProRule" id="PRU00600"/>
    </source>
</evidence>
<organism evidence="7 8">
    <name type="scientific">Geotrichum candidum</name>
    <name type="common">Oospora lactis</name>
    <name type="synonym">Dipodascus geotrichum</name>
    <dbReference type="NCBI Taxonomy" id="1173061"/>
    <lineage>
        <taxon>Eukaryota</taxon>
        <taxon>Fungi</taxon>
        <taxon>Dikarya</taxon>
        <taxon>Ascomycota</taxon>
        <taxon>Saccharomycotina</taxon>
        <taxon>Dipodascomycetes</taxon>
        <taxon>Dipodascales</taxon>
        <taxon>Dipodascaceae</taxon>
        <taxon>Geotrichum</taxon>
    </lineage>
</organism>
<feature type="compositionally biased region" description="Low complexity" evidence="5">
    <location>
        <begin position="183"/>
        <end position="196"/>
    </location>
</feature>
<proteinExistence type="predicted"/>
<dbReference type="AlphaFoldDB" id="A0A0J9XCB8"/>
<keyword evidence="2 4" id="KW-0863">Zinc-finger</keyword>
<dbReference type="PANTHER" id="PTHR15375:SF27">
    <property type="entry name" value="DBF4-TYPE DOMAIN-CONTAINING PROTEIN"/>
    <property type="match status" value="1"/>
</dbReference>
<dbReference type="FunFam" id="6.10.250.3410:FF:000001">
    <property type="entry name" value="Protein DBF4 homolog A"/>
    <property type="match status" value="1"/>
</dbReference>
<dbReference type="Pfam" id="PF07535">
    <property type="entry name" value="zf-DBF"/>
    <property type="match status" value="1"/>
</dbReference>
<evidence type="ECO:0000256" key="1">
    <source>
        <dbReference type="ARBA" id="ARBA00022723"/>
    </source>
</evidence>
<evidence type="ECO:0000256" key="3">
    <source>
        <dbReference type="ARBA" id="ARBA00022833"/>
    </source>
</evidence>
<evidence type="ECO:0000256" key="5">
    <source>
        <dbReference type="SAM" id="MobiDB-lite"/>
    </source>
</evidence>
<sequence length="465" mass="50631">MAVTANDPDSFSTVTTSSTTSDSSSGDDNSSYNNSTNSTATTISGGAMDAAAAAAAAGAMLSPFRGEYLLVWDYTQRCRPLILHDYGNPAVNDKSNARSIAPPRLTNVGRERCPFPTGAVAASAAAATANALPYASIHALTPTHQTQAGVANPQNSMLNYFNHNHAANVIGGFKYHNAVQTLQQRQQQQQQQQQQQKPHQLKRKGPAMGFDGDLQPSLKKYAAMLSPQTALAMAASAAAAAATVPGSTAETETRLDGSAFCSQEPAHSMVKTSSPGLNGPVATLPPLARKGAPLLPLLNPPLTLVPSYHPLQHQQQYTKQHHYYSPGSTGFTTPPSQPQPQQHYHSIHHQHLHQQFHQQLQQLQQQQQQQQQQKQQQQQQQKKQQQRPQKSEAPKKPPRTLYCENCNEHFTNLDAHTQGPRHTAFVANEANFQSLDNVIRKLGRRSVNQGPSSDCFFDYLSNSLA</sequence>
<dbReference type="GO" id="GO:0005634">
    <property type="term" value="C:nucleus"/>
    <property type="evidence" value="ECO:0007669"/>
    <property type="project" value="UniProtKB-ARBA"/>
</dbReference>
<dbReference type="GO" id="GO:0008270">
    <property type="term" value="F:zinc ion binding"/>
    <property type="evidence" value="ECO:0007669"/>
    <property type="project" value="UniProtKB-KW"/>
</dbReference>
<dbReference type="PROSITE" id="PS51265">
    <property type="entry name" value="ZF_DBF4"/>
    <property type="match status" value="1"/>
</dbReference>
<dbReference type="InterPro" id="IPR051590">
    <property type="entry name" value="Replication_Regulatory_Kinase"/>
</dbReference>
<dbReference type="OrthoDB" id="21380at2759"/>
<dbReference type="GO" id="GO:0003676">
    <property type="term" value="F:nucleic acid binding"/>
    <property type="evidence" value="ECO:0007669"/>
    <property type="project" value="InterPro"/>
</dbReference>
<dbReference type="Proteomes" id="UP000242525">
    <property type="component" value="Unassembled WGS sequence"/>
</dbReference>
<dbReference type="InterPro" id="IPR013939">
    <property type="entry name" value="Regulatory_Dfp1/Him1"/>
</dbReference>
<evidence type="ECO:0000313" key="7">
    <source>
        <dbReference type="EMBL" id="CDO54962.1"/>
    </source>
</evidence>
<name>A0A0J9XCB8_GEOCN</name>
<keyword evidence="8" id="KW-1185">Reference proteome</keyword>
<feature type="region of interest" description="Disordered" evidence="5">
    <location>
        <begin position="182"/>
        <end position="212"/>
    </location>
</feature>
<feature type="domain" description="DBF4-type" evidence="6">
    <location>
        <begin position="396"/>
        <end position="445"/>
    </location>
</feature>
<protein>
    <recommendedName>
        <fullName evidence="6">DBF4-type domain-containing protein</fullName>
    </recommendedName>
</protein>
<dbReference type="InterPro" id="IPR006572">
    <property type="entry name" value="Znf_DBF"/>
</dbReference>
<dbReference type="SMART" id="SM00586">
    <property type="entry name" value="ZnF_DBF"/>
    <property type="match status" value="1"/>
</dbReference>
<dbReference type="EMBL" id="CCBN010000009">
    <property type="protein sequence ID" value="CDO54962.1"/>
    <property type="molecule type" value="Genomic_DNA"/>
</dbReference>
<evidence type="ECO:0000259" key="6">
    <source>
        <dbReference type="PROSITE" id="PS51265"/>
    </source>
</evidence>
<dbReference type="Gene3D" id="6.10.250.3410">
    <property type="entry name" value="DBF zinc finger"/>
    <property type="match status" value="1"/>
</dbReference>
<comment type="caution">
    <text evidence="7">The sequence shown here is derived from an EMBL/GenBank/DDBJ whole genome shotgun (WGS) entry which is preliminary data.</text>
</comment>
<keyword evidence="1" id="KW-0479">Metal-binding</keyword>
<feature type="region of interest" description="Disordered" evidence="5">
    <location>
        <begin position="313"/>
        <end position="401"/>
    </location>
</feature>
<keyword evidence="3" id="KW-0862">Zinc</keyword>
<evidence type="ECO:0000256" key="2">
    <source>
        <dbReference type="ARBA" id="ARBA00022771"/>
    </source>
</evidence>
<feature type="compositionally biased region" description="Low complexity" evidence="5">
    <location>
        <begin position="355"/>
        <end position="388"/>
    </location>
</feature>
<dbReference type="InterPro" id="IPR038545">
    <property type="entry name" value="Znf_DBF_sf"/>
</dbReference>
<accession>A0A0J9XCB8</accession>
<dbReference type="Pfam" id="PF08630">
    <property type="entry name" value="Dfp1_Him1_M"/>
    <property type="match status" value="1"/>
</dbReference>
<dbReference type="PANTHER" id="PTHR15375">
    <property type="entry name" value="ACTIVATOR OF S-PHASE KINASE-RELATED"/>
    <property type="match status" value="1"/>
</dbReference>
<feature type="region of interest" description="Disordered" evidence="5">
    <location>
        <begin position="1"/>
        <end position="36"/>
    </location>
</feature>